<evidence type="ECO:0000313" key="8">
    <source>
        <dbReference type="EMBL" id="PNR53409.1"/>
    </source>
</evidence>
<dbReference type="InterPro" id="IPR007081">
    <property type="entry name" value="RNA_pol_Rpb1_5"/>
</dbReference>
<evidence type="ECO:0000313" key="10">
    <source>
        <dbReference type="Proteomes" id="UP000006727"/>
    </source>
</evidence>
<keyword evidence="5" id="KW-0804">Transcription</keyword>
<keyword evidence="3" id="KW-0808">Transferase</keyword>
<evidence type="ECO:0000256" key="4">
    <source>
        <dbReference type="ARBA" id="ARBA00022695"/>
    </source>
</evidence>
<dbReference type="Pfam" id="PF05000">
    <property type="entry name" value="RNA_pol_Rpb1_4"/>
    <property type="match status" value="1"/>
</dbReference>
<evidence type="ECO:0000259" key="6">
    <source>
        <dbReference type="Pfam" id="PF04998"/>
    </source>
</evidence>
<dbReference type="InParanoid" id="A0A2K1KI27"/>
<evidence type="ECO:0000256" key="1">
    <source>
        <dbReference type="ARBA" id="ARBA00012418"/>
    </source>
</evidence>
<dbReference type="STRING" id="3218.A0A2K1KI27"/>
<dbReference type="InterPro" id="IPR045867">
    <property type="entry name" value="DNA-dir_RpoC_beta_prime"/>
</dbReference>
<dbReference type="FunFam" id="1.10.132.30:FF:000017">
    <property type="entry name" value="Predicted protein"/>
    <property type="match status" value="1"/>
</dbReference>
<dbReference type="GO" id="GO:0003677">
    <property type="term" value="F:DNA binding"/>
    <property type="evidence" value="ECO:0007669"/>
    <property type="project" value="InterPro"/>
</dbReference>
<proteinExistence type="predicted"/>
<dbReference type="Gramene" id="Pp3c5_1410V3.1">
    <property type="protein sequence ID" value="PAC:32953489.CDS.1"/>
    <property type="gene ID" value="Pp3c5_1410"/>
</dbReference>
<gene>
    <name evidence="8" type="ORF">PHYPA_007084</name>
</gene>
<reference evidence="8 10" key="2">
    <citation type="journal article" date="2018" name="Plant J.">
        <title>The Physcomitrella patens chromosome-scale assembly reveals moss genome structure and evolution.</title>
        <authorList>
            <person name="Lang D."/>
            <person name="Ullrich K.K."/>
            <person name="Murat F."/>
            <person name="Fuchs J."/>
            <person name="Jenkins J."/>
            <person name="Haas F.B."/>
            <person name="Piednoel M."/>
            <person name="Gundlach H."/>
            <person name="Van Bel M."/>
            <person name="Meyberg R."/>
            <person name="Vives C."/>
            <person name="Morata J."/>
            <person name="Symeonidi A."/>
            <person name="Hiss M."/>
            <person name="Muchero W."/>
            <person name="Kamisugi Y."/>
            <person name="Saleh O."/>
            <person name="Blanc G."/>
            <person name="Decker E.L."/>
            <person name="van Gessel N."/>
            <person name="Grimwood J."/>
            <person name="Hayes R.D."/>
            <person name="Graham S.W."/>
            <person name="Gunter L.E."/>
            <person name="McDaniel S.F."/>
            <person name="Hoernstein S.N.W."/>
            <person name="Larsson A."/>
            <person name="Li F.W."/>
            <person name="Perroud P.F."/>
            <person name="Phillips J."/>
            <person name="Ranjan P."/>
            <person name="Rokshar D.S."/>
            <person name="Rothfels C.J."/>
            <person name="Schneider L."/>
            <person name="Shu S."/>
            <person name="Stevenson D.W."/>
            <person name="Thummler F."/>
            <person name="Tillich M."/>
            <person name="Villarreal Aguilar J.C."/>
            <person name="Widiez T."/>
            <person name="Wong G.K."/>
            <person name="Wymore A."/>
            <person name="Zhang Y."/>
            <person name="Zimmer A.D."/>
            <person name="Quatrano R.S."/>
            <person name="Mayer K.F.X."/>
            <person name="Goodstein D."/>
            <person name="Casacuberta J.M."/>
            <person name="Vandepoele K."/>
            <person name="Reski R."/>
            <person name="Cuming A.C."/>
            <person name="Tuskan G.A."/>
            <person name="Maumus F."/>
            <person name="Salse J."/>
            <person name="Schmutz J."/>
            <person name="Rensing S.A."/>
        </authorList>
    </citation>
    <scope>NUCLEOTIDE SEQUENCE [LARGE SCALE GENOMIC DNA]</scope>
    <source>
        <strain evidence="9 10">cv. Gransden 2004</strain>
    </source>
</reference>
<dbReference type="SUPFAM" id="SSF64484">
    <property type="entry name" value="beta and beta-prime subunits of DNA dependent RNA-polymerase"/>
    <property type="match status" value="1"/>
</dbReference>
<reference evidence="8 10" key="1">
    <citation type="journal article" date="2008" name="Science">
        <title>The Physcomitrella genome reveals evolutionary insights into the conquest of land by plants.</title>
        <authorList>
            <person name="Rensing S."/>
            <person name="Lang D."/>
            <person name="Zimmer A."/>
            <person name="Terry A."/>
            <person name="Salamov A."/>
            <person name="Shapiro H."/>
            <person name="Nishiyama T."/>
            <person name="Perroud P.-F."/>
            <person name="Lindquist E."/>
            <person name="Kamisugi Y."/>
            <person name="Tanahashi T."/>
            <person name="Sakakibara K."/>
            <person name="Fujita T."/>
            <person name="Oishi K."/>
            <person name="Shin-I T."/>
            <person name="Kuroki Y."/>
            <person name="Toyoda A."/>
            <person name="Suzuki Y."/>
            <person name="Hashimoto A."/>
            <person name="Yamaguchi K."/>
            <person name="Sugano A."/>
            <person name="Kohara Y."/>
            <person name="Fujiyama A."/>
            <person name="Anterola A."/>
            <person name="Aoki S."/>
            <person name="Ashton N."/>
            <person name="Barbazuk W.B."/>
            <person name="Barker E."/>
            <person name="Bennetzen J."/>
            <person name="Bezanilla M."/>
            <person name="Blankenship R."/>
            <person name="Cho S.H."/>
            <person name="Dutcher S."/>
            <person name="Estelle M."/>
            <person name="Fawcett J.A."/>
            <person name="Gundlach H."/>
            <person name="Hanada K."/>
            <person name="Heyl A."/>
            <person name="Hicks K.A."/>
            <person name="Hugh J."/>
            <person name="Lohr M."/>
            <person name="Mayer K."/>
            <person name="Melkozernov A."/>
            <person name="Murata T."/>
            <person name="Nelson D."/>
            <person name="Pils B."/>
            <person name="Prigge M."/>
            <person name="Reiss B."/>
            <person name="Renner T."/>
            <person name="Rombauts S."/>
            <person name="Rushton P."/>
            <person name="Sanderfoot A."/>
            <person name="Schween G."/>
            <person name="Shiu S.-H."/>
            <person name="Stueber K."/>
            <person name="Theodoulou F.L."/>
            <person name="Tu H."/>
            <person name="Van de Peer Y."/>
            <person name="Verrier P.J."/>
            <person name="Waters E."/>
            <person name="Wood A."/>
            <person name="Yang L."/>
            <person name="Cove D."/>
            <person name="Cuming A."/>
            <person name="Hasebe M."/>
            <person name="Lucas S."/>
            <person name="Mishler D.B."/>
            <person name="Reski R."/>
            <person name="Grigoriev I."/>
            <person name="Quatrano R.S."/>
            <person name="Boore J.L."/>
        </authorList>
    </citation>
    <scope>NUCLEOTIDE SEQUENCE [LARGE SCALE GENOMIC DNA]</scope>
    <source>
        <strain evidence="9 10">cv. Gransden 2004</strain>
    </source>
</reference>
<feature type="domain" description="RNA polymerase Rpb1" evidence="7">
    <location>
        <begin position="37"/>
        <end position="128"/>
    </location>
</feature>
<dbReference type="Pfam" id="PF04998">
    <property type="entry name" value="RNA_pol_Rpb1_5"/>
    <property type="match status" value="1"/>
</dbReference>
<evidence type="ECO:0000313" key="9">
    <source>
        <dbReference type="EnsemblPlants" id="PAC:32953489.CDS.1"/>
    </source>
</evidence>
<evidence type="ECO:0000256" key="5">
    <source>
        <dbReference type="ARBA" id="ARBA00023163"/>
    </source>
</evidence>
<evidence type="ECO:0000259" key="7">
    <source>
        <dbReference type="Pfam" id="PF05000"/>
    </source>
</evidence>
<reference evidence="9" key="3">
    <citation type="submission" date="2020-12" db="UniProtKB">
        <authorList>
            <consortium name="EnsemblPlants"/>
        </authorList>
    </citation>
    <scope>IDENTIFICATION</scope>
</reference>
<dbReference type="InterPro" id="IPR038120">
    <property type="entry name" value="Rpb1_funnel_sf"/>
</dbReference>
<dbReference type="EnsemblPlants" id="Pp3c5_1410V3.1">
    <property type="protein sequence ID" value="PAC:32953489.CDS.1"/>
    <property type="gene ID" value="Pp3c5_1410"/>
</dbReference>
<protein>
    <recommendedName>
        <fullName evidence="1">DNA-directed RNA polymerase</fullName>
        <ecNumber evidence="1">2.7.7.6</ecNumber>
    </recommendedName>
</protein>
<dbReference type="GO" id="GO:0003899">
    <property type="term" value="F:DNA-directed RNA polymerase activity"/>
    <property type="evidence" value="ECO:0007669"/>
    <property type="project" value="UniProtKB-EC"/>
</dbReference>
<keyword evidence="2" id="KW-0240">DNA-directed RNA polymerase</keyword>
<dbReference type="Proteomes" id="UP000006727">
    <property type="component" value="Chromosome 5"/>
</dbReference>
<evidence type="ECO:0000256" key="2">
    <source>
        <dbReference type="ARBA" id="ARBA00022478"/>
    </source>
</evidence>
<dbReference type="EMBL" id="ABEU02000005">
    <property type="protein sequence ID" value="PNR53409.1"/>
    <property type="molecule type" value="Genomic_DNA"/>
</dbReference>
<dbReference type="Gene3D" id="1.10.132.30">
    <property type="match status" value="1"/>
</dbReference>
<dbReference type="InterPro" id="IPR007083">
    <property type="entry name" value="RNA_pol_Rpb1_4"/>
</dbReference>
<dbReference type="PANTHER" id="PTHR19376:SF69">
    <property type="entry name" value="DNA-DIRECTED RNA POLYMERASE"/>
    <property type="match status" value="1"/>
</dbReference>
<organism evidence="8">
    <name type="scientific">Physcomitrium patens</name>
    <name type="common">Spreading-leaved earth moss</name>
    <name type="synonym">Physcomitrella patens</name>
    <dbReference type="NCBI Taxonomy" id="3218"/>
    <lineage>
        <taxon>Eukaryota</taxon>
        <taxon>Viridiplantae</taxon>
        <taxon>Streptophyta</taxon>
        <taxon>Embryophyta</taxon>
        <taxon>Bryophyta</taxon>
        <taxon>Bryophytina</taxon>
        <taxon>Bryopsida</taxon>
        <taxon>Funariidae</taxon>
        <taxon>Funariales</taxon>
        <taxon>Funariaceae</taxon>
        <taxon>Physcomitrium</taxon>
    </lineage>
</organism>
<dbReference type="EC" id="2.7.7.6" evidence="1"/>
<dbReference type="PaxDb" id="3218-PP1S72_31V6.1"/>
<dbReference type="AlphaFoldDB" id="A0A2K1KI27"/>
<dbReference type="GO" id="GO:0006351">
    <property type="term" value="P:DNA-templated transcription"/>
    <property type="evidence" value="ECO:0007669"/>
    <property type="project" value="InterPro"/>
</dbReference>
<feature type="domain" description="RNA polymerase Rpb1" evidence="6">
    <location>
        <begin position="135"/>
        <end position="172"/>
    </location>
</feature>
<sequence>MFLRSLQRIVDHWLLEEGLSVGYDDCINKVSPIAMEDIDVDDENVDIVLNNIRNISQLLVVESVDKNNPLSTMIDSGSKGSFVNLGHISSLIGQQWIREKRPARVLPSDRALVWYSPYDSSLQGQGFVNSSYSQGFNPIKYFFHCQEGRERLVNIGVNTSDAGYIQRHISKSM</sequence>
<accession>A0A2K1KI27</accession>
<keyword evidence="10" id="KW-1185">Reference proteome</keyword>
<evidence type="ECO:0000256" key="3">
    <source>
        <dbReference type="ARBA" id="ARBA00022679"/>
    </source>
</evidence>
<name>A0A2K1KI27_PHYPA</name>
<keyword evidence="4" id="KW-0548">Nucleotidyltransferase</keyword>
<dbReference type="Gene3D" id="6.10.250.2940">
    <property type="match status" value="1"/>
</dbReference>
<dbReference type="PANTHER" id="PTHR19376">
    <property type="entry name" value="DNA-DIRECTED RNA POLYMERASE"/>
    <property type="match status" value="1"/>
</dbReference>
<dbReference type="GO" id="GO:0000428">
    <property type="term" value="C:DNA-directed RNA polymerase complex"/>
    <property type="evidence" value="ECO:0007669"/>
    <property type="project" value="UniProtKB-KW"/>
</dbReference>